<evidence type="ECO:0000313" key="7">
    <source>
        <dbReference type="Proteomes" id="UP000723714"/>
    </source>
</evidence>
<dbReference type="Pfam" id="PF01841">
    <property type="entry name" value="Transglut_core"/>
    <property type="match status" value="1"/>
</dbReference>
<comment type="similarity">
    <text evidence="4">Belongs to the heat shock protein 70 family.</text>
</comment>
<evidence type="ECO:0000256" key="2">
    <source>
        <dbReference type="ARBA" id="ARBA00022840"/>
    </source>
</evidence>
<evidence type="ECO:0000256" key="1">
    <source>
        <dbReference type="ARBA" id="ARBA00022741"/>
    </source>
</evidence>
<reference evidence="6 7" key="1">
    <citation type="submission" date="2021-06" db="EMBL/GenBank/DDBJ databases">
        <title>Faecalicatena sp. nov. isolated from porcine feces.</title>
        <authorList>
            <person name="Oh B.S."/>
            <person name="Lee J.H."/>
        </authorList>
    </citation>
    <scope>NUCLEOTIDE SEQUENCE [LARGE SCALE GENOMIC DNA]</scope>
    <source>
        <strain evidence="6 7">AGMB00832</strain>
    </source>
</reference>
<gene>
    <name evidence="6" type="ORF">HGO97_017120</name>
</gene>
<proteinExistence type="inferred from homology"/>
<keyword evidence="7" id="KW-1185">Reference proteome</keyword>
<feature type="domain" description="Transglutaminase-like" evidence="5">
    <location>
        <begin position="486"/>
        <end position="579"/>
    </location>
</feature>
<evidence type="ECO:0000313" key="6">
    <source>
        <dbReference type="EMBL" id="MBU3877527.1"/>
    </source>
</evidence>
<keyword evidence="2 4" id="KW-0067">ATP-binding</keyword>
<keyword evidence="3" id="KW-0143">Chaperone</keyword>
<keyword evidence="1 4" id="KW-0547">Nucleotide-binding</keyword>
<protein>
    <submittedName>
        <fullName evidence="6">Hsp70 family protein</fullName>
    </submittedName>
</protein>
<dbReference type="Proteomes" id="UP000723714">
    <property type="component" value="Unassembled WGS sequence"/>
</dbReference>
<evidence type="ECO:0000256" key="3">
    <source>
        <dbReference type="ARBA" id="ARBA00023186"/>
    </source>
</evidence>
<evidence type="ECO:0000256" key="4">
    <source>
        <dbReference type="RuleBase" id="RU003322"/>
    </source>
</evidence>
<sequence length="615" mass="70013">MFEQYHSKHYAVDIGTSSITMAVYNQKLHKNIIIPNGDGKPCTSHDVLAENAFERSEMMKTLFARIRREYRHSIDPYGSLGITMEGLTLTCPADVSEEEKELLKRSAQSAGFHVEALLSEPAAAVLAFLTWNEMTEKKKYYRVVDAGAKTLDFALVETEGRRVTVKAVERAQPGGDGVDRLMMEFYARKLAKEGISLKEDSQMQEALRSKVEEAKISLSSKGIEEDTFVLYSEKDTKSYKMKMTKIEYLVLCGLVQKQFLEAADRFDASVRRLGIGHVDTTVLIGGTNCNPFFSDTFRERYANSRVLGYKEREAAALGAAAYARLVLDEKKELIIENEAARMPQTMKESAEPKTVEYLGDRTVVPIQRVNSLGLKNTLDSRLLEAYWSLVYAIAELSGEIEVPIRTDREYYAVVNAIIYDYPELGFYWNYGDTRINARYKKDGVDIWRLGLNYNSTKPEVQRKLSQINQTVEQIVDAVTAKTEFQAGNEERQMIIAVYDHLARRFTYSEKKDGKFPDYAPTLECLLHGDGICAGISSAYTYILKKLQIPSMVIIGYGRGYEGHAWNIVQLSDGRFCHLDLTWDLQNFIYQYLLKDDADMAAGRHLWDYRVYPNCR</sequence>
<dbReference type="InterPro" id="IPR002931">
    <property type="entry name" value="Transglutaminase-like"/>
</dbReference>
<dbReference type="RefSeq" id="WP_216244141.1">
    <property type="nucleotide sequence ID" value="NZ_JABACJ020000019.1"/>
</dbReference>
<dbReference type="EMBL" id="JABACJ020000019">
    <property type="protein sequence ID" value="MBU3877527.1"/>
    <property type="molecule type" value="Genomic_DNA"/>
</dbReference>
<name>A0ABS6D8L4_9FIRM</name>
<accession>A0ABS6D8L4</accession>
<comment type="caution">
    <text evidence="6">The sequence shown here is derived from an EMBL/GenBank/DDBJ whole genome shotgun (WGS) entry which is preliminary data.</text>
</comment>
<dbReference type="PANTHER" id="PTHR19375">
    <property type="entry name" value="HEAT SHOCK PROTEIN 70KDA"/>
    <property type="match status" value="1"/>
</dbReference>
<evidence type="ECO:0000259" key="5">
    <source>
        <dbReference type="Pfam" id="PF01841"/>
    </source>
</evidence>
<dbReference type="InterPro" id="IPR013126">
    <property type="entry name" value="Hsp_70_fam"/>
</dbReference>
<dbReference type="Pfam" id="PF00012">
    <property type="entry name" value="HSP70"/>
    <property type="match status" value="1"/>
</dbReference>
<organism evidence="6 7">
    <name type="scientific">Faecalicatena faecalis</name>
    <dbReference type="NCBI Taxonomy" id="2726362"/>
    <lineage>
        <taxon>Bacteria</taxon>
        <taxon>Bacillati</taxon>
        <taxon>Bacillota</taxon>
        <taxon>Clostridia</taxon>
        <taxon>Lachnospirales</taxon>
        <taxon>Lachnospiraceae</taxon>
        <taxon>Faecalicatena</taxon>
    </lineage>
</organism>